<dbReference type="PANTHER" id="PTHR31658:SF0">
    <property type="entry name" value="CONSERVED OLIGOMERIC GOLGI COMPLEX SUBUNIT 1"/>
    <property type="match status" value="1"/>
</dbReference>
<reference evidence="10" key="1">
    <citation type="submission" date="2016-06" db="UniProtKB">
        <authorList>
            <consortium name="WormBaseParasite"/>
        </authorList>
    </citation>
    <scope>IDENTIFICATION</scope>
</reference>
<evidence type="ECO:0000256" key="2">
    <source>
        <dbReference type="ARBA" id="ARBA00006653"/>
    </source>
</evidence>
<dbReference type="AlphaFoldDB" id="A0A183ELF3"/>
<dbReference type="InterPro" id="IPR033370">
    <property type="entry name" value="COG1"/>
</dbReference>
<gene>
    <name evidence="8" type="ORF">GPUH_LOCUS21793</name>
</gene>
<dbReference type="WBParaSite" id="GPUH_0002182101-mRNA-1">
    <property type="protein sequence ID" value="GPUH_0002182101-mRNA-1"/>
    <property type="gene ID" value="GPUH_0002182101"/>
</dbReference>
<evidence type="ECO:0000256" key="7">
    <source>
        <dbReference type="ARBA" id="ARBA00023136"/>
    </source>
</evidence>
<dbReference type="OrthoDB" id="46189at2759"/>
<comment type="subcellular location">
    <subcellularLocation>
        <location evidence="1">Golgi apparatus membrane</location>
        <topology evidence="1">Peripheral membrane protein</topology>
    </subcellularLocation>
</comment>
<evidence type="ECO:0000256" key="5">
    <source>
        <dbReference type="ARBA" id="ARBA00022927"/>
    </source>
</evidence>
<dbReference type="GO" id="GO:0017119">
    <property type="term" value="C:Golgi transport complex"/>
    <property type="evidence" value="ECO:0007669"/>
    <property type="project" value="InterPro"/>
</dbReference>
<dbReference type="Proteomes" id="UP000271098">
    <property type="component" value="Unassembled WGS sequence"/>
</dbReference>
<evidence type="ECO:0000313" key="8">
    <source>
        <dbReference type="EMBL" id="VDN38935.1"/>
    </source>
</evidence>
<accession>A0A183ELF3</accession>
<protein>
    <recommendedName>
        <fullName evidence="3">Conserved oligomeric Golgi complex subunit 1</fullName>
    </recommendedName>
</protein>
<reference evidence="8 9" key="2">
    <citation type="submission" date="2018-11" db="EMBL/GenBank/DDBJ databases">
        <authorList>
            <consortium name="Pathogen Informatics"/>
        </authorList>
    </citation>
    <scope>NUCLEOTIDE SEQUENCE [LARGE SCALE GENOMIC DNA]</scope>
</reference>
<proteinExistence type="inferred from homology"/>
<keyword evidence="9" id="KW-1185">Reference proteome</keyword>
<keyword evidence="7" id="KW-0472">Membrane</keyword>
<evidence type="ECO:0000256" key="1">
    <source>
        <dbReference type="ARBA" id="ARBA00004395"/>
    </source>
</evidence>
<organism evidence="10">
    <name type="scientific">Gongylonema pulchrum</name>
    <dbReference type="NCBI Taxonomy" id="637853"/>
    <lineage>
        <taxon>Eukaryota</taxon>
        <taxon>Metazoa</taxon>
        <taxon>Ecdysozoa</taxon>
        <taxon>Nematoda</taxon>
        <taxon>Chromadorea</taxon>
        <taxon>Rhabditida</taxon>
        <taxon>Spirurina</taxon>
        <taxon>Spiruromorpha</taxon>
        <taxon>Spiruroidea</taxon>
        <taxon>Gongylonematidae</taxon>
        <taxon>Gongylonema</taxon>
    </lineage>
</organism>
<name>A0A183ELF3_9BILA</name>
<comment type="similarity">
    <text evidence="2">Belongs to the COG1 family.</text>
</comment>
<keyword evidence="5" id="KW-0653">Protein transport</keyword>
<dbReference type="Pfam" id="PF08700">
    <property type="entry name" value="VPS51_Exo84_N"/>
    <property type="match status" value="1"/>
</dbReference>
<dbReference type="GO" id="GO:0015031">
    <property type="term" value="P:protein transport"/>
    <property type="evidence" value="ECO:0007669"/>
    <property type="project" value="UniProtKB-KW"/>
</dbReference>
<evidence type="ECO:0000256" key="3">
    <source>
        <dbReference type="ARBA" id="ARBA00020978"/>
    </source>
</evidence>
<dbReference type="EMBL" id="UYRT01093488">
    <property type="protein sequence ID" value="VDN38935.1"/>
    <property type="molecule type" value="Genomic_DNA"/>
</dbReference>
<keyword evidence="4" id="KW-0813">Transport</keyword>
<dbReference type="GO" id="GO:0000139">
    <property type="term" value="C:Golgi membrane"/>
    <property type="evidence" value="ECO:0007669"/>
    <property type="project" value="UniProtKB-SubCell"/>
</dbReference>
<evidence type="ECO:0000256" key="4">
    <source>
        <dbReference type="ARBA" id="ARBA00022448"/>
    </source>
</evidence>
<keyword evidence="6" id="KW-0333">Golgi apparatus</keyword>
<dbReference type="GO" id="GO:0006891">
    <property type="term" value="P:intra-Golgi vesicle-mediated transport"/>
    <property type="evidence" value="ECO:0007669"/>
    <property type="project" value="InterPro"/>
</dbReference>
<evidence type="ECO:0000256" key="6">
    <source>
        <dbReference type="ARBA" id="ARBA00023034"/>
    </source>
</evidence>
<sequence>MDVERLMQDLSIEQLQRIHSDLSVEMEEKKEEMRQMVGRRYRDVLDASSSVRRVTEIADSLARSVHDVRSAEVDYRPPFSADQRSLSSAKLCRISALFHLYSLIGESDPLSDSFILVLVESLHCCLSAEIVHSSRLSRLVRQMSPKLIRMRLKLEEEFLNNLGMISGPSDVSNQLAAIVILKKCTSKELLGIFIEQKTVSGFCIVFLSVLIKMTAPVGCGFSYLCN</sequence>
<evidence type="ECO:0000313" key="10">
    <source>
        <dbReference type="WBParaSite" id="GPUH_0002182101-mRNA-1"/>
    </source>
</evidence>
<dbReference type="PANTHER" id="PTHR31658">
    <property type="entry name" value="CONSERVED OLIGOMERIC GOLGI COMPLEX SUBUNIT 1"/>
    <property type="match status" value="1"/>
</dbReference>
<evidence type="ECO:0000313" key="9">
    <source>
        <dbReference type="Proteomes" id="UP000271098"/>
    </source>
</evidence>